<evidence type="ECO:0000259" key="1">
    <source>
        <dbReference type="PROSITE" id="PS50011"/>
    </source>
</evidence>
<dbReference type="AlphaFoldDB" id="X1SY82"/>
<dbReference type="EMBL" id="BARW01008096">
    <property type="protein sequence ID" value="GAI80300.1"/>
    <property type="molecule type" value="Genomic_DNA"/>
</dbReference>
<dbReference type="SUPFAM" id="SSF56112">
    <property type="entry name" value="Protein kinase-like (PK-like)"/>
    <property type="match status" value="1"/>
</dbReference>
<reference evidence="2" key="1">
    <citation type="journal article" date="2014" name="Front. Microbiol.">
        <title>High frequency of phylogenetically diverse reductive dehalogenase-homologous genes in deep subseafloor sedimentary metagenomes.</title>
        <authorList>
            <person name="Kawai M."/>
            <person name="Futagami T."/>
            <person name="Toyoda A."/>
            <person name="Takaki Y."/>
            <person name="Nishi S."/>
            <person name="Hori S."/>
            <person name="Arai W."/>
            <person name="Tsubouchi T."/>
            <person name="Morono Y."/>
            <person name="Uchiyama I."/>
            <person name="Ito T."/>
            <person name="Fujiyama A."/>
            <person name="Inagaki F."/>
            <person name="Takami H."/>
        </authorList>
    </citation>
    <scope>NUCLEOTIDE SEQUENCE</scope>
    <source>
        <strain evidence="2">Expedition CK06-06</strain>
    </source>
</reference>
<accession>X1SY82</accession>
<dbReference type="Pfam" id="PF00069">
    <property type="entry name" value="Pkinase"/>
    <property type="match status" value="1"/>
</dbReference>
<evidence type="ECO:0000313" key="2">
    <source>
        <dbReference type="EMBL" id="GAI80300.1"/>
    </source>
</evidence>
<dbReference type="PROSITE" id="PS00107">
    <property type="entry name" value="PROTEIN_KINASE_ATP"/>
    <property type="match status" value="1"/>
</dbReference>
<dbReference type="Gene3D" id="3.30.200.20">
    <property type="entry name" value="Phosphorylase Kinase, domain 1"/>
    <property type="match status" value="1"/>
</dbReference>
<feature type="domain" description="Protein kinase" evidence="1">
    <location>
        <begin position="31"/>
        <end position="89"/>
    </location>
</feature>
<dbReference type="InterPro" id="IPR000719">
    <property type="entry name" value="Prot_kinase_dom"/>
</dbReference>
<dbReference type="GO" id="GO:0004672">
    <property type="term" value="F:protein kinase activity"/>
    <property type="evidence" value="ECO:0007669"/>
    <property type="project" value="InterPro"/>
</dbReference>
<gene>
    <name evidence="2" type="ORF">S12H4_16700</name>
</gene>
<comment type="caution">
    <text evidence="2">The sequence shown here is derived from an EMBL/GenBank/DDBJ whole genome shotgun (WGS) entry which is preliminary data.</text>
</comment>
<dbReference type="InterPro" id="IPR011009">
    <property type="entry name" value="Kinase-like_dom_sf"/>
</dbReference>
<sequence length="89" mass="9764">MGIQADERATTKTLFPVASDLVIGSTFAGRYRIIKELGRGGMGNVYEVQDNDVNEKIALKVLKLDVSADATTIDRFRNEIIIASKISHP</sequence>
<protein>
    <recommendedName>
        <fullName evidence="1">Protein kinase domain-containing protein</fullName>
    </recommendedName>
</protein>
<dbReference type="GO" id="GO:0005524">
    <property type="term" value="F:ATP binding"/>
    <property type="evidence" value="ECO:0007669"/>
    <property type="project" value="InterPro"/>
</dbReference>
<organism evidence="2">
    <name type="scientific">marine sediment metagenome</name>
    <dbReference type="NCBI Taxonomy" id="412755"/>
    <lineage>
        <taxon>unclassified sequences</taxon>
        <taxon>metagenomes</taxon>
        <taxon>ecological metagenomes</taxon>
    </lineage>
</organism>
<dbReference type="PROSITE" id="PS50011">
    <property type="entry name" value="PROTEIN_KINASE_DOM"/>
    <property type="match status" value="1"/>
</dbReference>
<feature type="non-terminal residue" evidence="2">
    <location>
        <position position="89"/>
    </location>
</feature>
<proteinExistence type="predicted"/>
<dbReference type="InterPro" id="IPR017441">
    <property type="entry name" value="Protein_kinase_ATP_BS"/>
</dbReference>
<name>X1SY82_9ZZZZ</name>